<evidence type="ECO:0000256" key="3">
    <source>
        <dbReference type="ARBA" id="ARBA00022475"/>
    </source>
</evidence>
<feature type="transmembrane region" description="Helical" evidence="7">
    <location>
        <begin position="198"/>
        <end position="216"/>
    </location>
</feature>
<evidence type="ECO:0000313" key="9">
    <source>
        <dbReference type="Proteomes" id="UP001501074"/>
    </source>
</evidence>
<keyword evidence="2" id="KW-0813">Transport</keyword>
<feature type="transmembrane region" description="Helical" evidence="7">
    <location>
        <begin position="157"/>
        <end position="177"/>
    </location>
</feature>
<sequence>MSADRVPSSVRAPSDITGPESFRLAPQHPKGFWILAGVVTGFAIILIVILAGVILAATGVVPAEGARYLSKTAYAVANPALLFMTMAHGDPSVLASSAALVALISAIVSGATFVLLSRLFFRRPPAETTIGVTASSYANAANIGLPVATYVVGNVAAATPLIMLQLVVLAPAVTAALELGTRGRLDVLGTLTIPVRNPLVVATLAGVLVALAGITLPDVVSGPLQILGGAAVPLMLMAFGISLWGRRPLAGADLPPVLTATVVKTMVMPSVAFVVAGPLLGLDGAALFAVVAMAALPTAQNVQTYAIWYGRGEHIARDVALLTTVVCVPVLMLISTLFL</sequence>
<feature type="transmembrane region" description="Helical" evidence="7">
    <location>
        <begin position="319"/>
        <end position="338"/>
    </location>
</feature>
<accession>A0ABP7AAP6</accession>
<evidence type="ECO:0000313" key="8">
    <source>
        <dbReference type="EMBL" id="GAA3628161.1"/>
    </source>
</evidence>
<feature type="transmembrane region" description="Helical" evidence="7">
    <location>
        <begin position="68"/>
        <end position="87"/>
    </location>
</feature>
<dbReference type="EMBL" id="BAAAZO010000010">
    <property type="protein sequence ID" value="GAA3628161.1"/>
    <property type="molecule type" value="Genomic_DNA"/>
</dbReference>
<keyword evidence="3" id="KW-1003">Cell membrane</keyword>
<evidence type="ECO:0000256" key="7">
    <source>
        <dbReference type="SAM" id="Phobius"/>
    </source>
</evidence>
<protein>
    <submittedName>
        <fullName evidence="8">AEC family transporter</fullName>
    </submittedName>
</protein>
<gene>
    <name evidence="8" type="ORF">GCM10022223_51860</name>
</gene>
<dbReference type="InterPro" id="IPR004776">
    <property type="entry name" value="Mem_transp_PIN-like"/>
</dbReference>
<keyword evidence="9" id="KW-1185">Reference proteome</keyword>
<feature type="transmembrane region" description="Helical" evidence="7">
    <location>
        <begin position="222"/>
        <end position="245"/>
    </location>
</feature>
<evidence type="ECO:0000256" key="2">
    <source>
        <dbReference type="ARBA" id="ARBA00022448"/>
    </source>
</evidence>
<keyword evidence="5 7" id="KW-1133">Transmembrane helix</keyword>
<keyword evidence="4 7" id="KW-0812">Transmembrane</keyword>
<feature type="transmembrane region" description="Helical" evidence="7">
    <location>
        <begin position="32"/>
        <end position="56"/>
    </location>
</feature>
<feature type="transmembrane region" description="Helical" evidence="7">
    <location>
        <begin position="93"/>
        <end position="116"/>
    </location>
</feature>
<reference evidence="9" key="1">
    <citation type="journal article" date="2019" name="Int. J. Syst. Evol. Microbiol.">
        <title>The Global Catalogue of Microorganisms (GCM) 10K type strain sequencing project: providing services to taxonomists for standard genome sequencing and annotation.</title>
        <authorList>
            <consortium name="The Broad Institute Genomics Platform"/>
            <consortium name="The Broad Institute Genome Sequencing Center for Infectious Disease"/>
            <person name="Wu L."/>
            <person name="Ma J."/>
        </authorList>
    </citation>
    <scope>NUCLEOTIDE SEQUENCE [LARGE SCALE GENOMIC DNA]</scope>
    <source>
        <strain evidence="9">JCM 16902</strain>
    </source>
</reference>
<dbReference type="PANTHER" id="PTHR36838">
    <property type="entry name" value="AUXIN EFFLUX CARRIER FAMILY PROTEIN"/>
    <property type="match status" value="1"/>
</dbReference>
<name>A0ABP7AAP6_9ACTN</name>
<evidence type="ECO:0000256" key="5">
    <source>
        <dbReference type="ARBA" id="ARBA00022989"/>
    </source>
</evidence>
<comment type="subcellular location">
    <subcellularLocation>
        <location evidence="1">Membrane</location>
        <topology evidence="1">Multi-pass membrane protein</topology>
    </subcellularLocation>
</comment>
<comment type="caution">
    <text evidence="8">The sequence shown here is derived from an EMBL/GenBank/DDBJ whole genome shotgun (WGS) entry which is preliminary data.</text>
</comment>
<evidence type="ECO:0000256" key="6">
    <source>
        <dbReference type="ARBA" id="ARBA00023136"/>
    </source>
</evidence>
<evidence type="ECO:0000256" key="4">
    <source>
        <dbReference type="ARBA" id="ARBA00022692"/>
    </source>
</evidence>
<organism evidence="8 9">
    <name type="scientific">Kineosporia mesophila</name>
    <dbReference type="NCBI Taxonomy" id="566012"/>
    <lineage>
        <taxon>Bacteria</taxon>
        <taxon>Bacillati</taxon>
        <taxon>Actinomycetota</taxon>
        <taxon>Actinomycetes</taxon>
        <taxon>Kineosporiales</taxon>
        <taxon>Kineosporiaceae</taxon>
        <taxon>Kineosporia</taxon>
    </lineage>
</organism>
<proteinExistence type="predicted"/>
<evidence type="ECO:0000256" key="1">
    <source>
        <dbReference type="ARBA" id="ARBA00004141"/>
    </source>
</evidence>
<dbReference type="PANTHER" id="PTHR36838:SF1">
    <property type="entry name" value="SLR1864 PROTEIN"/>
    <property type="match status" value="1"/>
</dbReference>
<feature type="transmembrane region" description="Helical" evidence="7">
    <location>
        <begin position="128"/>
        <end position="151"/>
    </location>
</feature>
<dbReference type="Proteomes" id="UP001501074">
    <property type="component" value="Unassembled WGS sequence"/>
</dbReference>
<dbReference type="Pfam" id="PF03547">
    <property type="entry name" value="Mem_trans"/>
    <property type="match status" value="2"/>
</dbReference>
<keyword evidence="6 7" id="KW-0472">Membrane</keyword>